<comment type="caution">
    <text evidence="1">The sequence shown here is derived from an EMBL/GenBank/DDBJ whole genome shotgun (WGS) entry which is preliminary data.</text>
</comment>
<dbReference type="RefSeq" id="WP_138534473.1">
    <property type="nucleotide sequence ID" value="NZ_VANR01000001.1"/>
</dbReference>
<dbReference type="NCBIfam" id="TIGR03187">
    <property type="entry name" value="DGQHR"/>
    <property type="match status" value="1"/>
</dbReference>
<organism evidence="1 2">
    <name type="scientific">Polaribacter aestuariivivens</name>
    <dbReference type="NCBI Taxonomy" id="2304626"/>
    <lineage>
        <taxon>Bacteria</taxon>
        <taxon>Pseudomonadati</taxon>
        <taxon>Bacteroidota</taxon>
        <taxon>Flavobacteriia</taxon>
        <taxon>Flavobacteriales</taxon>
        <taxon>Flavobacteriaceae</taxon>
    </lineage>
</organism>
<protein>
    <submittedName>
        <fullName evidence="1">DGQHR domain-containing protein</fullName>
    </submittedName>
</protein>
<name>A0A5S3NAE3_9FLAO</name>
<proteinExistence type="predicted"/>
<keyword evidence="2" id="KW-1185">Reference proteome</keyword>
<reference evidence="1 2" key="1">
    <citation type="submission" date="2019-05" db="EMBL/GenBank/DDBJ databases">
        <title>Polaribacter aestuariivivens sp. nov., isolated from a tidal flat.</title>
        <authorList>
            <person name="Yoon J.-H."/>
        </authorList>
    </citation>
    <scope>NUCLEOTIDE SEQUENCE [LARGE SCALE GENOMIC DNA]</scope>
    <source>
        <strain evidence="1 2">DBTF-3</strain>
    </source>
</reference>
<sequence length="378" mass="43969">MEFSIIKYKQNDHELISTVLPFEIINESSKVLVYGQDEGGYQREPDLNHYSKITKYINEDKAFIFPTSIILGVDKNSIDKITSKDETKISINKKDFDLFRIIDGQHRIKGIEKALIDNPELKDLMLNVTILITPQNKRSMEMEIFNTINSKSKRIKVDLIRLASFEYRILENNIKYSDLNEHISVQIAHYLNEDNSKRNKWLNAIKFGIHEEQKIGIIGVNAFIESIKKIVNRYLESKDYKNLKGKELINFSKESALSIKEFILDAWTIVYEKWPDSFSSSYDMEFDTEIKQFYYRNNYYIQKTLGTKAINYLLGNIVNESANSSLDGKSLDKFSEFINTSHLLNKDWKLGETFSGYSSESAFNKVSKMITGELEIPR</sequence>
<dbReference type="AlphaFoldDB" id="A0A5S3NAE3"/>
<dbReference type="Proteomes" id="UP000307140">
    <property type="component" value="Unassembled WGS sequence"/>
</dbReference>
<evidence type="ECO:0000313" key="2">
    <source>
        <dbReference type="Proteomes" id="UP000307140"/>
    </source>
</evidence>
<accession>A0A5S3NAE3</accession>
<dbReference type="Pfam" id="PF14072">
    <property type="entry name" value="DndB"/>
    <property type="match status" value="1"/>
</dbReference>
<dbReference type="OrthoDB" id="9789139at2"/>
<dbReference type="EMBL" id="VANR01000001">
    <property type="protein sequence ID" value="TMM32261.1"/>
    <property type="molecule type" value="Genomic_DNA"/>
</dbReference>
<gene>
    <name evidence="1" type="ORF">FDT66_02005</name>
</gene>
<dbReference type="InterPro" id="IPR017642">
    <property type="entry name" value="DNA_S_mod_DndB"/>
</dbReference>
<dbReference type="InterPro" id="IPR017601">
    <property type="entry name" value="DGQHR-contain_dom"/>
</dbReference>
<evidence type="ECO:0000313" key="1">
    <source>
        <dbReference type="EMBL" id="TMM32261.1"/>
    </source>
</evidence>